<evidence type="ECO:0000313" key="1">
    <source>
        <dbReference type="EMBL" id="MBB6133231.1"/>
    </source>
</evidence>
<proteinExistence type="predicted"/>
<sequence>MKYGVIQRRFWQLLSFLGQHDYLINAMPASLEHVTSKTELLNSDLNDDGYAFVQRSEGRWAERLYKDKGVEAEGKFLEKWHAQLLSERANAFSAKAAA</sequence>
<evidence type="ECO:0000313" key="2">
    <source>
        <dbReference type="Proteomes" id="UP000540787"/>
    </source>
</evidence>
<dbReference type="AlphaFoldDB" id="A0A7W9WYL1"/>
<name>A0A7W9WYL1_9BURK</name>
<reference evidence="1 2" key="1">
    <citation type="submission" date="2020-08" db="EMBL/GenBank/DDBJ databases">
        <title>The Agave Microbiome: Exploring the role of microbial communities in plant adaptations to desert environments.</title>
        <authorList>
            <person name="Partida-Martinez L.P."/>
        </authorList>
    </citation>
    <scope>NUCLEOTIDE SEQUENCE [LARGE SCALE GENOMIC DNA]</scope>
    <source>
        <strain evidence="1 2">AT3.2</strain>
    </source>
</reference>
<dbReference type="EMBL" id="JACHBX010000001">
    <property type="protein sequence ID" value="MBB6133231.1"/>
    <property type="molecule type" value="Genomic_DNA"/>
</dbReference>
<dbReference type="RefSeq" id="WP_183552518.1">
    <property type="nucleotide sequence ID" value="NZ_JACHBX010000001.1"/>
</dbReference>
<organism evidence="1 2">
    <name type="scientific">Massilia aurea</name>
    <dbReference type="NCBI Taxonomy" id="373040"/>
    <lineage>
        <taxon>Bacteria</taxon>
        <taxon>Pseudomonadati</taxon>
        <taxon>Pseudomonadota</taxon>
        <taxon>Betaproteobacteria</taxon>
        <taxon>Burkholderiales</taxon>
        <taxon>Oxalobacteraceae</taxon>
        <taxon>Telluria group</taxon>
        <taxon>Massilia</taxon>
    </lineage>
</organism>
<protein>
    <submittedName>
        <fullName evidence="1">Uncharacterized protein</fullName>
    </submittedName>
</protein>
<dbReference type="Proteomes" id="UP000540787">
    <property type="component" value="Unassembled WGS sequence"/>
</dbReference>
<comment type="caution">
    <text evidence="1">The sequence shown here is derived from an EMBL/GenBank/DDBJ whole genome shotgun (WGS) entry which is preliminary data.</text>
</comment>
<gene>
    <name evidence="1" type="ORF">HD842_001342</name>
</gene>
<accession>A0A7W9WYL1</accession>
<keyword evidence="2" id="KW-1185">Reference proteome</keyword>